<reference evidence="9 10" key="1">
    <citation type="submission" date="2019-06" db="EMBL/GenBank/DDBJ databases">
        <title>Sequencing the genomes of 1000 actinobacteria strains.</title>
        <authorList>
            <person name="Klenk H.-P."/>
        </authorList>
    </citation>
    <scope>NUCLEOTIDE SEQUENCE [LARGE SCALE GENOMIC DNA]</scope>
    <source>
        <strain evidence="9 10">DSM 45301</strain>
    </source>
</reference>
<evidence type="ECO:0000256" key="5">
    <source>
        <dbReference type="ARBA" id="ARBA00022989"/>
    </source>
</evidence>
<dbReference type="InterPro" id="IPR025966">
    <property type="entry name" value="OppC_N"/>
</dbReference>
<feature type="domain" description="ABC transmembrane type-1" evidence="8">
    <location>
        <begin position="89"/>
        <end position="278"/>
    </location>
</feature>
<dbReference type="Pfam" id="PF00528">
    <property type="entry name" value="BPD_transp_1"/>
    <property type="match status" value="1"/>
</dbReference>
<keyword evidence="4 7" id="KW-0812">Transmembrane</keyword>
<dbReference type="OrthoDB" id="3531748at2"/>
<keyword evidence="6 7" id="KW-0472">Membrane</keyword>
<feature type="transmembrane region" description="Helical" evidence="7">
    <location>
        <begin position="28"/>
        <end position="50"/>
    </location>
</feature>
<dbReference type="CDD" id="cd06261">
    <property type="entry name" value="TM_PBP2"/>
    <property type="match status" value="1"/>
</dbReference>
<evidence type="ECO:0000256" key="6">
    <source>
        <dbReference type="ARBA" id="ARBA00023136"/>
    </source>
</evidence>
<dbReference type="AlphaFoldDB" id="A0A543CYE2"/>
<dbReference type="Proteomes" id="UP000315677">
    <property type="component" value="Unassembled WGS sequence"/>
</dbReference>
<dbReference type="SUPFAM" id="SSF161098">
    <property type="entry name" value="MetI-like"/>
    <property type="match status" value="1"/>
</dbReference>
<gene>
    <name evidence="9" type="ORF">FB558_7988</name>
</gene>
<dbReference type="EMBL" id="VFPA01000007">
    <property type="protein sequence ID" value="TQM02126.1"/>
    <property type="molecule type" value="Genomic_DNA"/>
</dbReference>
<comment type="subcellular location">
    <subcellularLocation>
        <location evidence="1 7">Cell membrane</location>
        <topology evidence="1 7">Multi-pass membrane protein</topology>
    </subcellularLocation>
</comment>
<keyword evidence="2 7" id="KW-0813">Transport</keyword>
<comment type="similarity">
    <text evidence="7">Belongs to the binding-protein-dependent transport system permease family.</text>
</comment>
<evidence type="ECO:0000313" key="10">
    <source>
        <dbReference type="Proteomes" id="UP000315677"/>
    </source>
</evidence>
<organism evidence="9 10">
    <name type="scientific">Pseudonocardia kunmingensis</name>
    <dbReference type="NCBI Taxonomy" id="630975"/>
    <lineage>
        <taxon>Bacteria</taxon>
        <taxon>Bacillati</taxon>
        <taxon>Actinomycetota</taxon>
        <taxon>Actinomycetes</taxon>
        <taxon>Pseudonocardiales</taxon>
        <taxon>Pseudonocardiaceae</taxon>
        <taxon>Pseudonocardia</taxon>
    </lineage>
</organism>
<sequence length="293" mass="30511">MTGTTEASRPVSAPGLRRFARRFRANRLALGALVVLVVLVVASAAAPLIAPYEPDAIDVMNRLSGSTPAHWLGTDSLGRDTFSRLLYAGRVSLFAAAVAVAIAVVVGVPFGLLAGYCGGWVDWFLGRAADVLMTFPAIILAIAIIAATGPGLTNAMIALGIVYSPRLFRVVRSATLAVRAETYVEASVSIGTPVPGIIARRVLPNILSPLLVQVSLMLAAALLAEAALSLLGLGVVPPTPSWGNLLGRGFTEIRSTPLLVVWPGLAIAVATLSFNLIGDGLRDSLGRETRKGD</sequence>
<accession>A0A543CYE2</accession>
<dbReference type="GO" id="GO:0055085">
    <property type="term" value="P:transmembrane transport"/>
    <property type="evidence" value="ECO:0007669"/>
    <property type="project" value="InterPro"/>
</dbReference>
<comment type="caution">
    <text evidence="9">The sequence shown here is derived from an EMBL/GenBank/DDBJ whole genome shotgun (WGS) entry which is preliminary data.</text>
</comment>
<feature type="transmembrane region" description="Helical" evidence="7">
    <location>
        <begin position="256"/>
        <end position="277"/>
    </location>
</feature>
<dbReference type="InterPro" id="IPR035906">
    <property type="entry name" value="MetI-like_sf"/>
</dbReference>
<keyword evidence="10" id="KW-1185">Reference proteome</keyword>
<dbReference type="PANTHER" id="PTHR43386">
    <property type="entry name" value="OLIGOPEPTIDE TRANSPORT SYSTEM PERMEASE PROTEIN APPC"/>
    <property type="match status" value="1"/>
</dbReference>
<evidence type="ECO:0000313" key="9">
    <source>
        <dbReference type="EMBL" id="TQM02126.1"/>
    </source>
</evidence>
<feature type="transmembrane region" description="Helical" evidence="7">
    <location>
        <begin position="93"/>
        <end position="116"/>
    </location>
</feature>
<evidence type="ECO:0000256" key="1">
    <source>
        <dbReference type="ARBA" id="ARBA00004651"/>
    </source>
</evidence>
<evidence type="ECO:0000256" key="4">
    <source>
        <dbReference type="ARBA" id="ARBA00022692"/>
    </source>
</evidence>
<dbReference type="InterPro" id="IPR000515">
    <property type="entry name" value="MetI-like"/>
</dbReference>
<dbReference type="Gene3D" id="1.10.3720.10">
    <property type="entry name" value="MetI-like"/>
    <property type="match status" value="1"/>
</dbReference>
<evidence type="ECO:0000256" key="3">
    <source>
        <dbReference type="ARBA" id="ARBA00022475"/>
    </source>
</evidence>
<proteinExistence type="inferred from homology"/>
<dbReference type="RefSeq" id="WP_142063707.1">
    <property type="nucleotide sequence ID" value="NZ_VFPA01000007.1"/>
</dbReference>
<dbReference type="PROSITE" id="PS50928">
    <property type="entry name" value="ABC_TM1"/>
    <property type="match status" value="1"/>
</dbReference>
<name>A0A543CYE2_9PSEU</name>
<keyword evidence="5 7" id="KW-1133">Transmembrane helix</keyword>
<dbReference type="Pfam" id="PF12911">
    <property type="entry name" value="OppC_N"/>
    <property type="match status" value="1"/>
</dbReference>
<feature type="transmembrane region" description="Helical" evidence="7">
    <location>
        <begin position="137"/>
        <end position="163"/>
    </location>
</feature>
<keyword evidence="3" id="KW-1003">Cell membrane</keyword>
<dbReference type="PANTHER" id="PTHR43386:SF1">
    <property type="entry name" value="D,D-DIPEPTIDE TRANSPORT SYSTEM PERMEASE PROTEIN DDPC-RELATED"/>
    <property type="match status" value="1"/>
</dbReference>
<evidence type="ECO:0000259" key="8">
    <source>
        <dbReference type="PROSITE" id="PS50928"/>
    </source>
</evidence>
<feature type="transmembrane region" description="Helical" evidence="7">
    <location>
        <begin position="210"/>
        <end position="236"/>
    </location>
</feature>
<evidence type="ECO:0000256" key="7">
    <source>
        <dbReference type="RuleBase" id="RU363032"/>
    </source>
</evidence>
<evidence type="ECO:0000256" key="2">
    <source>
        <dbReference type="ARBA" id="ARBA00022448"/>
    </source>
</evidence>
<dbReference type="InterPro" id="IPR050366">
    <property type="entry name" value="BP-dependent_transpt_permease"/>
</dbReference>
<protein>
    <submittedName>
        <fullName evidence="9">Peptide/nickel transport system permease protein</fullName>
    </submittedName>
</protein>
<dbReference type="GO" id="GO:0005886">
    <property type="term" value="C:plasma membrane"/>
    <property type="evidence" value="ECO:0007669"/>
    <property type="project" value="UniProtKB-SubCell"/>
</dbReference>